<feature type="region of interest" description="Disordered" evidence="1">
    <location>
        <begin position="1"/>
        <end position="36"/>
    </location>
</feature>
<dbReference type="RefSeq" id="WP_051589591.1">
    <property type="nucleotide sequence ID" value="NZ_CP007514.1"/>
</dbReference>
<evidence type="ECO:0000313" key="5">
    <source>
        <dbReference type="EMBL" id="MDX5894326.1"/>
    </source>
</evidence>
<dbReference type="KEGG" id="rrd:RradSPS_1638"/>
<dbReference type="EMBL" id="CP007514">
    <property type="protein sequence ID" value="AHY46921.1"/>
    <property type="molecule type" value="Genomic_DNA"/>
</dbReference>
<evidence type="ECO:0000256" key="1">
    <source>
        <dbReference type="SAM" id="MobiDB-lite"/>
    </source>
</evidence>
<reference evidence="5" key="2">
    <citation type="submission" date="2023-11" db="EMBL/GenBank/DDBJ databases">
        <title>MicrobeMod: A computational toolkit for identifying prokaryotic methylation and restriction-modification with nanopore sequencing.</title>
        <authorList>
            <person name="Crits-Christoph A."/>
            <person name="Kang S.C."/>
            <person name="Lee H."/>
            <person name="Ostrov N."/>
        </authorList>
    </citation>
    <scope>NUCLEOTIDE SEQUENCE</scope>
    <source>
        <strain evidence="5">ATCC 51242</strain>
    </source>
</reference>
<reference evidence="4 6" key="1">
    <citation type="submission" date="2014-03" db="EMBL/GenBank/DDBJ databases">
        <title>Complete genome sequence of the Radio-Resistant Rubrobacter radiotolerans RSPS-4.</title>
        <authorList>
            <person name="Egas C.C."/>
            <person name="Barroso C.C."/>
            <person name="Froufe H.J.C."/>
            <person name="Pacheco J.J."/>
            <person name="Albuquerque L.L."/>
            <person name="da Costa M.M.S."/>
        </authorList>
    </citation>
    <scope>NUCLEOTIDE SEQUENCE [LARGE SCALE GENOMIC DNA]</scope>
    <source>
        <strain evidence="4 6">RSPS-4</strain>
    </source>
</reference>
<dbReference type="PRINTS" id="PR00118">
    <property type="entry name" value="BLACTAMASEA"/>
</dbReference>
<keyword evidence="2" id="KW-0812">Transmembrane</keyword>
<keyword evidence="6" id="KW-1185">Reference proteome</keyword>
<feature type="transmembrane region" description="Helical" evidence="2">
    <location>
        <begin position="51"/>
        <end position="72"/>
    </location>
</feature>
<dbReference type="STRING" id="42256.RradSPS_1638"/>
<evidence type="ECO:0000313" key="6">
    <source>
        <dbReference type="Proteomes" id="UP000025229"/>
    </source>
</evidence>
<dbReference type="SUPFAM" id="SSF56601">
    <property type="entry name" value="beta-lactamase/transpeptidase-like"/>
    <property type="match status" value="1"/>
</dbReference>
<dbReference type="GO" id="GO:0046677">
    <property type="term" value="P:response to antibiotic"/>
    <property type="evidence" value="ECO:0007669"/>
    <property type="project" value="InterPro"/>
</dbReference>
<dbReference type="GO" id="GO:0008800">
    <property type="term" value="F:beta-lactamase activity"/>
    <property type="evidence" value="ECO:0007669"/>
    <property type="project" value="InterPro"/>
</dbReference>
<dbReference type="GO" id="GO:0030655">
    <property type="term" value="P:beta-lactam antibiotic catabolic process"/>
    <property type="evidence" value="ECO:0007669"/>
    <property type="project" value="InterPro"/>
</dbReference>
<sequence length="628" mass="68113">MGPIERRRNRPRRERTGEPSRVSRAGGLDPASIRANRRRLERKQRIARRRAAALGVLTFCVALVAVLAVLSLDSESGLTEGLDPQPAPESAGASEDRSAAGAVETRAGARDLGLAGTAYASLSQQLPGIAPESVEYAQVSLTDPNRAAVWFPVPAREGRDRQAVFFLERSDEGWGLKRSVLAGDEEFPRDLRTLLTEEPQDLVRPVFSREAFGPENPSDGPEELAVRHLSLITDTDRKSWRTESVESEDDLHVVRVVRAAGEDGGVAGKARVYVRGSGDEARVVGVEPGGGEGLTSAELAGFPGSLVPEGEAVRASEPRFSGTEPVYDGGARNELEERGVEQAVEVVERYPGIVGFYALDLRDGSGFGVRPDEEFFSASTIKVAVMAAVYRKIDAGELEYSDELTTTDEDWAAGAGWLRWETPGAKATVEDALWLMMTESDNVATNVLTRAVGGPEYVNEVIRDLGAKDTELFWKLTSERAAVPELDNNTTPRDMTTLLSGIYNGEGFKDFSRREMVDLMGQNNLEYWLEGGLPPEVKAANKGGWLDGSYNDVGIVRYEESPYALAIYTMNGPVIEEGQGVLSEVSEAVWLARSGETKEEFGGEKSRDAGEDSPAPDAAEKNRSSGRD</sequence>
<dbReference type="InterPro" id="IPR012338">
    <property type="entry name" value="Beta-lactam/transpept-like"/>
</dbReference>
<dbReference type="InterPro" id="IPR045155">
    <property type="entry name" value="Beta-lactam_cat"/>
</dbReference>
<feature type="compositionally biased region" description="Basic and acidic residues" evidence="1">
    <location>
        <begin position="618"/>
        <end position="628"/>
    </location>
</feature>
<dbReference type="InterPro" id="IPR000871">
    <property type="entry name" value="Beta-lactam_class-A"/>
</dbReference>
<evidence type="ECO:0000313" key="4">
    <source>
        <dbReference type="EMBL" id="AHY46921.1"/>
    </source>
</evidence>
<keyword evidence="5" id="KW-0378">Hydrolase</keyword>
<dbReference type="Gene3D" id="3.40.710.10">
    <property type="entry name" value="DD-peptidase/beta-lactamase superfamily"/>
    <property type="match status" value="1"/>
</dbReference>
<dbReference type="OrthoDB" id="9784149at2"/>
<dbReference type="Proteomes" id="UP000025229">
    <property type="component" value="Chromosome"/>
</dbReference>
<dbReference type="Proteomes" id="UP001281130">
    <property type="component" value="Unassembled WGS sequence"/>
</dbReference>
<dbReference type="PANTHER" id="PTHR35333:SF4">
    <property type="entry name" value="SLR0121 PROTEIN"/>
    <property type="match status" value="1"/>
</dbReference>
<feature type="region of interest" description="Disordered" evidence="1">
    <location>
        <begin position="594"/>
        <end position="628"/>
    </location>
</feature>
<protein>
    <submittedName>
        <fullName evidence="4">Beta-lactamase enzyme family</fullName>
    </submittedName>
    <submittedName>
        <fullName evidence="5">Serine hydrolase</fullName>
    </submittedName>
</protein>
<feature type="region of interest" description="Disordered" evidence="1">
    <location>
        <begin position="77"/>
        <end position="104"/>
    </location>
</feature>
<accession>A0A023X3Z3</accession>
<dbReference type="AlphaFoldDB" id="A0A023X3Z3"/>
<dbReference type="EMBL" id="JAWXXX010000001">
    <property type="protein sequence ID" value="MDX5894326.1"/>
    <property type="molecule type" value="Genomic_DNA"/>
</dbReference>
<feature type="compositionally biased region" description="Basic and acidic residues" evidence="1">
    <location>
        <begin position="595"/>
        <end position="610"/>
    </location>
</feature>
<dbReference type="eggNOG" id="COG2367">
    <property type="taxonomic scope" value="Bacteria"/>
</dbReference>
<keyword evidence="2" id="KW-0472">Membrane</keyword>
<dbReference type="HOGENOM" id="CLU_435380_0_0_11"/>
<evidence type="ECO:0000259" key="3">
    <source>
        <dbReference type="Pfam" id="PF13354"/>
    </source>
</evidence>
<dbReference type="Pfam" id="PF13354">
    <property type="entry name" value="Beta-lactamase2"/>
    <property type="match status" value="1"/>
</dbReference>
<dbReference type="PANTHER" id="PTHR35333">
    <property type="entry name" value="BETA-LACTAMASE"/>
    <property type="match status" value="1"/>
</dbReference>
<gene>
    <name evidence="4" type="ORF">RradSPS_1638</name>
    <name evidence="5" type="ORF">SIL72_09845</name>
</gene>
<evidence type="ECO:0000256" key="2">
    <source>
        <dbReference type="SAM" id="Phobius"/>
    </source>
</evidence>
<keyword evidence="2" id="KW-1133">Transmembrane helix</keyword>
<feature type="domain" description="Beta-lactamase class A catalytic" evidence="3">
    <location>
        <begin position="355"/>
        <end position="569"/>
    </location>
</feature>
<proteinExistence type="predicted"/>
<organism evidence="4 6">
    <name type="scientific">Rubrobacter radiotolerans</name>
    <name type="common">Arthrobacter radiotolerans</name>
    <dbReference type="NCBI Taxonomy" id="42256"/>
    <lineage>
        <taxon>Bacteria</taxon>
        <taxon>Bacillati</taxon>
        <taxon>Actinomycetota</taxon>
        <taxon>Rubrobacteria</taxon>
        <taxon>Rubrobacterales</taxon>
        <taxon>Rubrobacteraceae</taxon>
        <taxon>Rubrobacter</taxon>
    </lineage>
</organism>
<name>A0A023X3Z3_RUBRA</name>